<keyword evidence="1" id="KW-1133">Transmembrane helix</keyword>
<feature type="transmembrane region" description="Helical" evidence="1">
    <location>
        <begin position="6"/>
        <end position="27"/>
    </location>
</feature>
<reference evidence="2 3" key="1">
    <citation type="journal article" date="2021" name="Hortic Res">
        <title>The domestication of Cucurbita argyrosperma as revealed by the genome of its wild relative.</title>
        <authorList>
            <person name="Barrera-Redondo J."/>
            <person name="Sanchez-de la Vega G."/>
            <person name="Aguirre-Liguori J.A."/>
            <person name="Castellanos-Morales G."/>
            <person name="Gutierrez-Guerrero Y.T."/>
            <person name="Aguirre-Dugua X."/>
            <person name="Aguirre-Planter E."/>
            <person name="Tenaillon M.I."/>
            <person name="Lira-Saade R."/>
            <person name="Eguiarte L.E."/>
        </authorList>
    </citation>
    <scope>NUCLEOTIDE SEQUENCE [LARGE SCALE GENOMIC DNA]</scope>
    <source>
        <strain evidence="2">JBR-2021</strain>
    </source>
</reference>
<dbReference type="EMBL" id="JAGKQH010000004">
    <property type="protein sequence ID" value="KAG6602225.1"/>
    <property type="molecule type" value="Genomic_DNA"/>
</dbReference>
<comment type="caution">
    <text evidence="2">The sequence shown here is derived from an EMBL/GenBank/DDBJ whole genome shotgun (WGS) entry which is preliminary data.</text>
</comment>
<evidence type="ECO:0000313" key="3">
    <source>
        <dbReference type="Proteomes" id="UP000685013"/>
    </source>
</evidence>
<keyword evidence="1" id="KW-0472">Membrane</keyword>
<keyword evidence="3" id="KW-1185">Reference proteome</keyword>
<accession>A0AAV6NWL1</accession>
<evidence type="ECO:0000313" key="2">
    <source>
        <dbReference type="EMBL" id="KAG6602225.1"/>
    </source>
</evidence>
<sequence length="89" mass="10101">MKKFSIVANMSLLFGIFFIILMIGRSLDVTTRWDHMSYNAEDAHRTDGSLRQEEVLCVFSAHTSSPSSKHFARKFTEKDSLTGTRTGKI</sequence>
<keyword evidence="1" id="KW-0812">Transmembrane</keyword>
<protein>
    <submittedName>
        <fullName evidence="2">Uncharacterized protein</fullName>
    </submittedName>
</protein>
<proteinExistence type="predicted"/>
<dbReference type="Proteomes" id="UP000685013">
    <property type="component" value="Chromosome 4"/>
</dbReference>
<organism evidence="2 3">
    <name type="scientific">Cucurbita argyrosperma subsp. sororia</name>
    <dbReference type="NCBI Taxonomy" id="37648"/>
    <lineage>
        <taxon>Eukaryota</taxon>
        <taxon>Viridiplantae</taxon>
        <taxon>Streptophyta</taxon>
        <taxon>Embryophyta</taxon>
        <taxon>Tracheophyta</taxon>
        <taxon>Spermatophyta</taxon>
        <taxon>Magnoliopsida</taxon>
        <taxon>eudicotyledons</taxon>
        <taxon>Gunneridae</taxon>
        <taxon>Pentapetalae</taxon>
        <taxon>rosids</taxon>
        <taxon>fabids</taxon>
        <taxon>Cucurbitales</taxon>
        <taxon>Cucurbitaceae</taxon>
        <taxon>Cucurbiteae</taxon>
        <taxon>Cucurbita</taxon>
    </lineage>
</organism>
<dbReference type="AlphaFoldDB" id="A0AAV6NWL1"/>
<evidence type="ECO:0000256" key="1">
    <source>
        <dbReference type="SAM" id="Phobius"/>
    </source>
</evidence>
<gene>
    <name evidence="2" type="ORF">SDJN03_07458</name>
</gene>
<name>A0AAV6NWL1_9ROSI</name>
<feature type="non-terminal residue" evidence="2">
    <location>
        <position position="1"/>
    </location>
</feature>